<gene>
    <name evidence="2" type="ORF">PFISCL1PPCAC_199</name>
</gene>
<keyword evidence="3" id="KW-1185">Reference proteome</keyword>
<proteinExistence type="predicted"/>
<feature type="region of interest" description="Disordered" evidence="1">
    <location>
        <begin position="22"/>
        <end position="45"/>
    </location>
</feature>
<dbReference type="AlphaFoldDB" id="A0AAV5UPB3"/>
<organism evidence="2 3">
    <name type="scientific">Pristionchus fissidentatus</name>
    <dbReference type="NCBI Taxonomy" id="1538716"/>
    <lineage>
        <taxon>Eukaryota</taxon>
        <taxon>Metazoa</taxon>
        <taxon>Ecdysozoa</taxon>
        <taxon>Nematoda</taxon>
        <taxon>Chromadorea</taxon>
        <taxon>Rhabditida</taxon>
        <taxon>Rhabditina</taxon>
        <taxon>Diplogasteromorpha</taxon>
        <taxon>Diplogasteroidea</taxon>
        <taxon>Neodiplogasteridae</taxon>
        <taxon>Pristionchus</taxon>
    </lineage>
</organism>
<comment type="caution">
    <text evidence="2">The sequence shown here is derived from an EMBL/GenBank/DDBJ whole genome shotgun (WGS) entry which is preliminary data.</text>
</comment>
<dbReference type="EMBL" id="BTSY01000001">
    <property type="protein sequence ID" value="GMT08902.1"/>
    <property type="molecule type" value="Genomic_DNA"/>
</dbReference>
<dbReference type="Proteomes" id="UP001432322">
    <property type="component" value="Unassembled WGS sequence"/>
</dbReference>
<evidence type="ECO:0000313" key="3">
    <source>
        <dbReference type="Proteomes" id="UP001432322"/>
    </source>
</evidence>
<accession>A0AAV5UPB3</accession>
<protein>
    <submittedName>
        <fullName evidence="2">Uncharacterized protein</fullName>
    </submittedName>
</protein>
<evidence type="ECO:0000256" key="1">
    <source>
        <dbReference type="SAM" id="MobiDB-lite"/>
    </source>
</evidence>
<evidence type="ECO:0000313" key="2">
    <source>
        <dbReference type="EMBL" id="GMT08902.1"/>
    </source>
</evidence>
<reference evidence="2" key="1">
    <citation type="submission" date="2023-10" db="EMBL/GenBank/DDBJ databases">
        <title>Genome assembly of Pristionchus species.</title>
        <authorList>
            <person name="Yoshida K."/>
            <person name="Sommer R.J."/>
        </authorList>
    </citation>
    <scope>NUCLEOTIDE SEQUENCE</scope>
    <source>
        <strain evidence="2">RS5133</strain>
    </source>
</reference>
<name>A0AAV5UPB3_9BILA</name>
<sequence length="136" mass="14644">MVVVGAGESAAADRRQVGGRRLLVARPHDNDDDENGSDGAHDDDHLDVLPPVLALESGSRLLELRGSLLECVGAVVQLRQLRVALQHLLHVDLQDADDLVDLGLRLLQPLVLRASTLRAASCISASFHFVCLSRSI</sequence>